<gene>
    <name evidence="2" type="ORF">PF005_g10121</name>
    <name evidence="1" type="ORF">PF010_g9643</name>
</gene>
<name>A0A6A3Y7Q2_9STRA</name>
<protein>
    <submittedName>
        <fullName evidence="2">Uncharacterized protein</fullName>
    </submittedName>
</protein>
<dbReference type="Proteomes" id="UP000488956">
    <property type="component" value="Unassembled WGS sequence"/>
</dbReference>
<dbReference type="Proteomes" id="UP000433483">
    <property type="component" value="Unassembled WGS sequence"/>
</dbReference>
<keyword evidence="3" id="KW-1185">Reference proteome</keyword>
<evidence type="ECO:0000313" key="1">
    <source>
        <dbReference type="EMBL" id="KAE9114631.1"/>
    </source>
</evidence>
<sequence length="51" mass="5781">MGYFDQVSACAEMDLLEEIDAVLALEHEAGLRRRWRDDGEVLVMMPELAGK</sequence>
<evidence type="ECO:0000313" key="2">
    <source>
        <dbReference type="EMBL" id="KAE9213683.1"/>
    </source>
</evidence>
<dbReference type="OrthoDB" id="10291453at2759"/>
<reference evidence="2 3" key="1">
    <citation type="submission" date="2018-08" db="EMBL/GenBank/DDBJ databases">
        <title>Genomic investigation of the strawberry pathogen Phytophthora fragariae indicates pathogenicity is determined by transcriptional variation in three key races.</title>
        <authorList>
            <person name="Adams T.M."/>
            <person name="Armitage A.D."/>
            <person name="Sobczyk M.K."/>
            <person name="Bates H.J."/>
            <person name="Dunwell J.M."/>
            <person name="Nellist C.F."/>
            <person name="Harrison R.J."/>
        </authorList>
    </citation>
    <scope>NUCLEOTIDE SEQUENCE [LARGE SCALE GENOMIC DNA]</scope>
    <source>
        <strain evidence="2 3">NOV-27</strain>
        <strain evidence="1 4">ONT-3</strain>
    </source>
</reference>
<comment type="caution">
    <text evidence="2">The sequence shown here is derived from an EMBL/GenBank/DDBJ whole genome shotgun (WGS) entry which is preliminary data.</text>
</comment>
<dbReference type="EMBL" id="QXFX01000466">
    <property type="protein sequence ID" value="KAE9114631.1"/>
    <property type="molecule type" value="Genomic_DNA"/>
</dbReference>
<proteinExistence type="predicted"/>
<dbReference type="EMBL" id="QXGB01000472">
    <property type="protein sequence ID" value="KAE9213683.1"/>
    <property type="molecule type" value="Genomic_DNA"/>
</dbReference>
<organism evidence="2 3">
    <name type="scientific">Phytophthora fragariae</name>
    <dbReference type="NCBI Taxonomy" id="53985"/>
    <lineage>
        <taxon>Eukaryota</taxon>
        <taxon>Sar</taxon>
        <taxon>Stramenopiles</taxon>
        <taxon>Oomycota</taxon>
        <taxon>Peronosporomycetes</taxon>
        <taxon>Peronosporales</taxon>
        <taxon>Peronosporaceae</taxon>
        <taxon>Phytophthora</taxon>
    </lineage>
</organism>
<evidence type="ECO:0000313" key="4">
    <source>
        <dbReference type="Proteomes" id="UP000488956"/>
    </source>
</evidence>
<accession>A0A6A3Y7Q2</accession>
<evidence type="ECO:0000313" key="3">
    <source>
        <dbReference type="Proteomes" id="UP000433483"/>
    </source>
</evidence>
<dbReference type="AlphaFoldDB" id="A0A6A3Y7Q2"/>